<evidence type="ECO:0000256" key="2">
    <source>
        <dbReference type="ARBA" id="ARBA00009142"/>
    </source>
</evidence>
<dbReference type="Proteomes" id="UP000293142">
    <property type="component" value="Unassembled WGS sequence"/>
</dbReference>
<reference evidence="9 10" key="1">
    <citation type="submission" date="2019-02" db="EMBL/GenBank/DDBJ databases">
        <title>Paenibacillus sp. nov., isolated from surface-sterilized tissue of Thalictrum simplex L.</title>
        <authorList>
            <person name="Tuo L."/>
        </authorList>
    </citation>
    <scope>NUCLEOTIDE SEQUENCE [LARGE SCALE GENOMIC DNA]</scope>
    <source>
        <strain evidence="9 10">N2SHLJ1</strain>
    </source>
</reference>
<dbReference type="PANTHER" id="PTHR30269:SF0">
    <property type="entry name" value="MEMBRANE TRANSPORTER PROTEIN YFCA-RELATED"/>
    <property type="match status" value="1"/>
</dbReference>
<dbReference type="RefSeq" id="WP_131012280.1">
    <property type="nucleotide sequence ID" value="NZ_SIRE01000004.1"/>
</dbReference>
<accession>A0A4Q9DUN5</accession>
<dbReference type="EMBL" id="SIRE01000004">
    <property type="protein sequence ID" value="TBL80679.1"/>
    <property type="molecule type" value="Genomic_DNA"/>
</dbReference>
<name>A0A4Q9DUN5_9BACL</name>
<keyword evidence="5 8" id="KW-0812">Transmembrane</keyword>
<keyword evidence="7 8" id="KW-0472">Membrane</keyword>
<keyword evidence="10" id="KW-1185">Reference proteome</keyword>
<dbReference type="InterPro" id="IPR002781">
    <property type="entry name" value="TM_pro_TauE-like"/>
</dbReference>
<organism evidence="9 10">
    <name type="scientific">Paenibacillus thalictri</name>
    <dbReference type="NCBI Taxonomy" id="2527873"/>
    <lineage>
        <taxon>Bacteria</taxon>
        <taxon>Bacillati</taxon>
        <taxon>Bacillota</taxon>
        <taxon>Bacilli</taxon>
        <taxon>Bacillales</taxon>
        <taxon>Paenibacillaceae</taxon>
        <taxon>Paenibacillus</taxon>
    </lineage>
</organism>
<feature type="transmembrane region" description="Helical" evidence="8">
    <location>
        <begin position="105"/>
        <end position="123"/>
    </location>
</feature>
<feature type="transmembrane region" description="Helical" evidence="8">
    <location>
        <begin position="79"/>
        <end position="99"/>
    </location>
</feature>
<keyword evidence="4 8" id="KW-1003">Cell membrane</keyword>
<evidence type="ECO:0000256" key="7">
    <source>
        <dbReference type="ARBA" id="ARBA00023136"/>
    </source>
</evidence>
<dbReference type="Pfam" id="PF01925">
    <property type="entry name" value="TauE"/>
    <property type="match status" value="1"/>
</dbReference>
<protein>
    <recommendedName>
        <fullName evidence="8">Probable membrane transporter protein</fullName>
    </recommendedName>
</protein>
<dbReference type="GO" id="GO:0005886">
    <property type="term" value="C:plasma membrane"/>
    <property type="evidence" value="ECO:0007669"/>
    <property type="project" value="UniProtKB-SubCell"/>
</dbReference>
<evidence type="ECO:0000313" key="9">
    <source>
        <dbReference type="EMBL" id="TBL80679.1"/>
    </source>
</evidence>
<gene>
    <name evidence="9" type="ORF">EYB31_05480</name>
</gene>
<dbReference type="InterPro" id="IPR052017">
    <property type="entry name" value="TSUP"/>
</dbReference>
<feature type="transmembrane region" description="Helical" evidence="8">
    <location>
        <begin position="144"/>
        <end position="175"/>
    </location>
</feature>
<dbReference type="AlphaFoldDB" id="A0A4Q9DUN5"/>
<feature type="transmembrane region" description="Helical" evidence="8">
    <location>
        <begin position="195"/>
        <end position="223"/>
    </location>
</feature>
<comment type="caution">
    <text evidence="9">The sequence shown here is derived from an EMBL/GenBank/DDBJ whole genome shotgun (WGS) entry which is preliminary data.</text>
</comment>
<evidence type="ECO:0000256" key="4">
    <source>
        <dbReference type="ARBA" id="ARBA00022475"/>
    </source>
</evidence>
<evidence type="ECO:0000313" key="10">
    <source>
        <dbReference type="Proteomes" id="UP000293142"/>
    </source>
</evidence>
<evidence type="ECO:0000256" key="5">
    <source>
        <dbReference type="ARBA" id="ARBA00022692"/>
    </source>
</evidence>
<evidence type="ECO:0000256" key="6">
    <source>
        <dbReference type="ARBA" id="ARBA00022989"/>
    </source>
</evidence>
<evidence type="ECO:0000256" key="8">
    <source>
        <dbReference type="RuleBase" id="RU363041"/>
    </source>
</evidence>
<feature type="transmembrane region" description="Helical" evidence="8">
    <location>
        <begin position="12"/>
        <end position="36"/>
    </location>
</feature>
<evidence type="ECO:0000256" key="1">
    <source>
        <dbReference type="ARBA" id="ARBA00004651"/>
    </source>
</evidence>
<evidence type="ECO:0000256" key="3">
    <source>
        <dbReference type="ARBA" id="ARBA00022448"/>
    </source>
</evidence>
<dbReference type="OrthoDB" id="554695at2"/>
<comment type="subcellular location">
    <subcellularLocation>
        <location evidence="1 8">Cell membrane</location>
        <topology evidence="1 8">Multi-pass membrane protein</topology>
    </subcellularLocation>
</comment>
<dbReference type="PANTHER" id="PTHR30269">
    <property type="entry name" value="TRANSMEMBRANE PROTEIN YFCA"/>
    <property type="match status" value="1"/>
</dbReference>
<sequence>MDIFQLPNLDMLLFLVAVGFVAAFIDSVVGGGGLIALPALLLTGLSPTMVLGTNKLGGTLSSLTSTVSFLFSGKINLKLVLALFPLSFIGSGLGAYAVKQMPSEFLKPLVVVLLVVVTIYTLLKKNWGKESRYTVMTGWKKTIVALLSFAIGFYDGFFGPGTGSFLLFMFLFLGFDFVGASANAKVLNFASNVSSLLMFFLLGSVHIGYGLPLGIAMIVGALIGTQVAIRKGSRYVKPLFIVVTLLLVGKQIYDLLHTALA</sequence>
<feature type="transmembrane region" description="Helical" evidence="8">
    <location>
        <begin position="56"/>
        <end position="72"/>
    </location>
</feature>
<comment type="similarity">
    <text evidence="2 8">Belongs to the 4-toluene sulfonate uptake permease (TSUP) (TC 2.A.102) family.</text>
</comment>
<keyword evidence="3" id="KW-0813">Transport</keyword>
<keyword evidence="6 8" id="KW-1133">Transmembrane helix</keyword>
<proteinExistence type="inferred from homology"/>